<evidence type="ECO:0000313" key="8">
    <source>
        <dbReference type="EMBL" id="KAG7464328.1"/>
    </source>
</evidence>
<dbReference type="GO" id="GO:0007420">
    <property type="term" value="P:brain development"/>
    <property type="evidence" value="ECO:0007669"/>
    <property type="project" value="TreeGrafter"/>
</dbReference>
<feature type="domain" description="Reticulon" evidence="7">
    <location>
        <begin position="5"/>
        <end position="159"/>
    </location>
</feature>
<dbReference type="Proteomes" id="UP000693946">
    <property type="component" value="Unassembled WGS sequence"/>
</dbReference>
<evidence type="ECO:0000256" key="3">
    <source>
        <dbReference type="ARBA" id="ARBA00022824"/>
    </source>
</evidence>
<feature type="transmembrane region" description="Helical" evidence="6">
    <location>
        <begin position="13"/>
        <end position="32"/>
    </location>
</feature>
<dbReference type="EMBL" id="JAGKHQ010000811">
    <property type="protein sequence ID" value="KAG7464328.1"/>
    <property type="molecule type" value="Genomic_DNA"/>
</dbReference>
<dbReference type="Pfam" id="PF02453">
    <property type="entry name" value="Reticulon"/>
    <property type="match status" value="1"/>
</dbReference>
<evidence type="ECO:0000256" key="5">
    <source>
        <dbReference type="ARBA" id="ARBA00023136"/>
    </source>
</evidence>
<name>A0AAV6PI33_SOLSE</name>
<evidence type="ECO:0000256" key="6">
    <source>
        <dbReference type="RuleBase" id="RU210713"/>
    </source>
</evidence>
<dbReference type="PANTHER" id="PTHR45799:SF7">
    <property type="entry name" value="RETICULON"/>
    <property type="match status" value="1"/>
</dbReference>
<keyword evidence="2 6" id="KW-0812">Transmembrane</keyword>
<accession>A0AAV6PI33</accession>
<evidence type="ECO:0000259" key="7">
    <source>
        <dbReference type="PROSITE" id="PS50845"/>
    </source>
</evidence>
<evidence type="ECO:0000256" key="2">
    <source>
        <dbReference type="ARBA" id="ARBA00022692"/>
    </source>
</evidence>
<proteinExistence type="predicted"/>
<reference evidence="8 9" key="1">
    <citation type="journal article" date="2021" name="Sci. Rep.">
        <title>Chromosome anchoring in Senegalese sole (Solea senegalensis) reveals sex-associated markers and genome rearrangements in flatfish.</title>
        <authorList>
            <person name="Guerrero-Cozar I."/>
            <person name="Gomez-Garrido J."/>
            <person name="Berbel C."/>
            <person name="Martinez-Blanch J.F."/>
            <person name="Alioto T."/>
            <person name="Claros M.G."/>
            <person name="Gagnaire P.A."/>
            <person name="Manchado M."/>
        </authorList>
    </citation>
    <scope>NUCLEOTIDE SEQUENCE [LARGE SCALE GENOMIC DNA]</scope>
    <source>
        <strain evidence="8">Sse05_10M</strain>
    </source>
</reference>
<organism evidence="8 9">
    <name type="scientific">Solea senegalensis</name>
    <name type="common">Senegalese sole</name>
    <dbReference type="NCBI Taxonomy" id="28829"/>
    <lineage>
        <taxon>Eukaryota</taxon>
        <taxon>Metazoa</taxon>
        <taxon>Chordata</taxon>
        <taxon>Craniata</taxon>
        <taxon>Vertebrata</taxon>
        <taxon>Euteleostomi</taxon>
        <taxon>Actinopterygii</taxon>
        <taxon>Neopterygii</taxon>
        <taxon>Teleostei</taxon>
        <taxon>Neoteleostei</taxon>
        <taxon>Acanthomorphata</taxon>
        <taxon>Carangaria</taxon>
        <taxon>Pleuronectiformes</taxon>
        <taxon>Pleuronectoidei</taxon>
        <taxon>Soleidae</taxon>
        <taxon>Solea</taxon>
    </lineage>
</organism>
<feature type="transmembrane region" description="Helical" evidence="6">
    <location>
        <begin position="39"/>
        <end position="58"/>
    </location>
</feature>
<dbReference type="GO" id="GO:0071787">
    <property type="term" value="P:endoplasmic reticulum tubular network formation"/>
    <property type="evidence" value="ECO:0007669"/>
    <property type="project" value="TreeGrafter"/>
</dbReference>
<evidence type="ECO:0000313" key="9">
    <source>
        <dbReference type="Proteomes" id="UP000693946"/>
    </source>
</evidence>
<dbReference type="InterPro" id="IPR003388">
    <property type="entry name" value="Reticulon"/>
</dbReference>
<sequence>MASKLVDLVYWRSMWWTGVVFTGLVIGLASLFQLSVITVLSHVFLGLMCVTFPLRLYYKLLELLRWNPGVHPFQSCLDYDSTLTDTDTVMLVEEVVLLMAFAVTEFKRLVFIDNIFDSIKFVVLLYLLSYIGVLINGLTLIIIAVIAVFSLPLLYKKQQVRWCTLQIYHHNKLHAYSLPERGPVDDDVFSNRDALNSPKSLFIFVTGANKEDSQNNQRVCEENPKHVPQSVSFSATLCCSRLKTCSFTCRQTENQVKVTHFCHTLNTASIWD</sequence>
<keyword evidence="4 6" id="KW-1133">Transmembrane helix</keyword>
<comment type="subcellular location">
    <subcellularLocation>
        <location evidence="1 6">Endoplasmic reticulum membrane</location>
        <topology evidence="1 6">Multi-pass membrane protein</topology>
    </subcellularLocation>
</comment>
<keyword evidence="5 6" id="KW-0472">Membrane</keyword>
<dbReference type="AlphaFoldDB" id="A0AAV6PI33"/>
<dbReference type="GO" id="GO:0005789">
    <property type="term" value="C:endoplasmic reticulum membrane"/>
    <property type="evidence" value="ECO:0007669"/>
    <property type="project" value="UniProtKB-SubCell"/>
</dbReference>
<dbReference type="GO" id="GO:0014069">
    <property type="term" value="C:postsynaptic density"/>
    <property type="evidence" value="ECO:0007669"/>
    <property type="project" value="TreeGrafter"/>
</dbReference>
<keyword evidence="3 6" id="KW-0256">Endoplasmic reticulum</keyword>
<feature type="transmembrane region" description="Helical" evidence="6">
    <location>
        <begin position="123"/>
        <end position="151"/>
    </location>
</feature>
<dbReference type="GO" id="GO:0043005">
    <property type="term" value="C:neuron projection"/>
    <property type="evidence" value="ECO:0007669"/>
    <property type="project" value="TreeGrafter"/>
</dbReference>
<dbReference type="GO" id="GO:0030182">
    <property type="term" value="P:neuron differentiation"/>
    <property type="evidence" value="ECO:0007669"/>
    <property type="project" value="TreeGrafter"/>
</dbReference>
<evidence type="ECO:0000256" key="4">
    <source>
        <dbReference type="ARBA" id="ARBA00022989"/>
    </source>
</evidence>
<keyword evidence="9" id="KW-1185">Reference proteome</keyword>
<dbReference type="InterPro" id="IPR046964">
    <property type="entry name" value="RTN1-4"/>
</dbReference>
<dbReference type="PANTHER" id="PTHR45799">
    <property type="entry name" value="RETICULON-LIKE PROTEIN"/>
    <property type="match status" value="1"/>
</dbReference>
<evidence type="ECO:0000256" key="1">
    <source>
        <dbReference type="ARBA" id="ARBA00004477"/>
    </source>
</evidence>
<gene>
    <name evidence="8" type="ORF">JOB18_021559</name>
</gene>
<dbReference type="PROSITE" id="PS50845">
    <property type="entry name" value="RETICULON"/>
    <property type="match status" value="1"/>
</dbReference>
<protein>
    <recommendedName>
        <fullName evidence="6">Reticulon</fullName>
    </recommendedName>
</protein>
<comment type="caution">
    <text evidence="8">The sequence shown here is derived from an EMBL/GenBank/DDBJ whole genome shotgun (WGS) entry which is preliminary data.</text>
</comment>